<reference evidence="7 8" key="1">
    <citation type="journal article" date="2013" name="Genome Announc.">
        <title>Complete Genome Sequence of the Carbazole Degrader Pseudomonas resinovorans Strain CA10 (NBRC 106553).</title>
        <authorList>
            <person name="Shintani M."/>
            <person name="Hosoyama A."/>
            <person name="Ohji S."/>
            <person name="Tsuchikane K."/>
            <person name="Takarada H."/>
            <person name="Yamazoe A."/>
            <person name="Fujita N."/>
            <person name="Nojiri H."/>
        </authorList>
    </citation>
    <scope>NUCLEOTIDE SEQUENCE [LARGE SCALE GENOMIC DNA]</scope>
    <source>
        <strain evidence="7 8">NBRC 106553</strain>
    </source>
</reference>
<dbReference type="SUPFAM" id="SSF55073">
    <property type="entry name" value="Nucleotide cyclase"/>
    <property type="match status" value="1"/>
</dbReference>
<dbReference type="GO" id="GO:0052621">
    <property type="term" value="F:diguanylate cyclase activity"/>
    <property type="evidence" value="ECO:0007669"/>
    <property type="project" value="UniProtKB-EC"/>
</dbReference>
<dbReference type="GO" id="GO:0005886">
    <property type="term" value="C:plasma membrane"/>
    <property type="evidence" value="ECO:0007669"/>
    <property type="project" value="UniProtKB-SubCell"/>
</dbReference>
<evidence type="ECO:0000313" key="8">
    <source>
        <dbReference type="Proteomes" id="UP000015503"/>
    </source>
</evidence>
<evidence type="ECO:0000256" key="2">
    <source>
        <dbReference type="ARBA" id="ARBA00004533"/>
    </source>
</evidence>
<dbReference type="Gene3D" id="3.30.70.270">
    <property type="match status" value="1"/>
</dbReference>
<evidence type="ECO:0000256" key="5">
    <source>
        <dbReference type="SAM" id="Phobius"/>
    </source>
</evidence>
<dbReference type="EC" id="2.7.7.65" evidence="3"/>
<evidence type="ECO:0000313" key="7">
    <source>
        <dbReference type="EMBL" id="BAN50806.1"/>
    </source>
</evidence>
<dbReference type="STRING" id="1245471.PCA10_50740"/>
<dbReference type="SMART" id="SM00267">
    <property type="entry name" value="GGDEF"/>
    <property type="match status" value="1"/>
</dbReference>
<feature type="domain" description="GGDEF" evidence="6">
    <location>
        <begin position="240"/>
        <end position="375"/>
    </location>
</feature>
<accession>S6B0P6</accession>
<dbReference type="InterPro" id="IPR029787">
    <property type="entry name" value="Nucleotide_cyclase"/>
</dbReference>
<evidence type="ECO:0000256" key="4">
    <source>
        <dbReference type="ARBA" id="ARBA00034247"/>
    </source>
</evidence>
<gene>
    <name evidence="7" type="ORF">PCA10_50740</name>
</gene>
<dbReference type="HOGENOM" id="CLU_000445_11_2_6"/>
<comment type="subcellular location">
    <subcellularLocation>
        <location evidence="2">Cell inner membrane</location>
    </subcellularLocation>
</comment>
<feature type="transmembrane region" description="Helical" evidence="5">
    <location>
        <begin position="90"/>
        <end position="109"/>
    </location>
</feature>
<dbReference type="NCBIfam" id="TIGR00254">
    <property type="entry name" value="GGDEF"/>
    <property type="match status" value="1"/>
</dbReference>
<dbReference type="InterPro" id="IPR000160">
    <property type="entry name" value="GGDEF_dom"/>
</dbReference>
<feature type="transmembrane region" description="Helical" evidence="5">
    <location>
        <begin position="52"/>
        <end position="70"/>
    </location>
</feature>
<dbReference type="InterPro" id="IPR043128">
    <property type="entry name" value="Rev_trsase/Diguanyl_cyclase"/>
</dbReference>
<name>S6B0P6_METRE</name>
<comment type="catalytic activity">
    <reaction evidence="4">
        <text>2 GTP = 3',3'-c-di-GMP + 2 diphosphate</text>
        <dbReference type="Rhea" id="RHEA:24898"/>
        <dbReference type="ChEBI" id="CHEBI:33019"/>
        <dbReference type="ChEBI" id="CHEBI:37565"/>
        <dbReference type="ChEBI" id="CHEBI:58805"/>
        <dbReference type="EC" id="2.7.7.65"/>
    </reaction>
</comment>
<dbReference type="FunFam" id="3.30.70.270:FF:000001">
    <property type="entry name" value="Diguanylate cyclase domain protein"/>
    <property type="match status" value="1"/>
</dbReference>
<dbReference type="eggNOG" id="COG3706">
    <property type="taxonomic scope" value="Bacteria"/>
</dbReference>
<dbReference type="GO" id="GO:0043709">
    <property type="term" value="P:cell adhesion involved in single-species biofilm formation"/>
    <property type="evidence" value="ECO:0007669"/>
    <property type="project" value="TreeGrafter"/>
</dbReference>
<dbReference type="RefSeq" id="WP_016494933.1">
    <property type="nucleotide sequence ID" value="NC_021499.1"/>
</dbReference>
<dbReference type="PANTHER" id="PTHR45138:SF9">
    <property type="entry name" value="DIGUANYLATE CYCLASE DGCM-RELATED"/>
    <property type="match status" value="1"/>
</dbReference>
<dbReference type="OrthoDB" id="9803824at2"/>
<dbReference type="InterPro" id="IPR050469">
    <property type="entry name" value="Diguanylate_Cyclase"/>
</dbReference>
<feature type="transmembrane region" description="Helical" evidence="5">
    <location>
        <begin position="115"/>
        <end position="135"/>
    </location>
</feature>
<evidence type="ECO:0000259" key="6">
    <source>
        <dbReference type="PROSITE" id="PS50887"/>
    </source>
</evidence>
<feature type="transmembrane region" description="Helical" evidence="5">
    <location>
        <begin position="166"/>
        <end position="182"/>
    </location>
</feature>
<keyword evidence="5" id="KW-1133">Transmembrane helix</keyword>
<dbReference type="PROSITE" id="PS50887">
    <property type="entry name" value="GGDEF"/>
    <property type="match status" value="1"/>
</dbReference>
<dbReference type="PATRIC" id="fig|1245471.3.peg.5148"/>
<proteinExistence type="predicted"/>
<dbReference type="GO" id="GO:1902201">
    <property type="term" value="P:negative regulation of bacterial-type flagellum-dependent cell motility"/>
    <property type="evidence" value="ECO:0007669"/>
    <property type="project" value="TreeGrafter"/>
</dbReference>
<feature type="transmembrane region" description="Helical" evidence="5">
    <location>
        <begin position="142"/>
        <end position="160"/>
    </location>
</feature>
<feature type="transmembrane region" description="Helical" evidence="5">
    <location>
        <begin position="30"/>
        <end position="46"/>
    </location>
</feature>
<keyword evidence="5" id="KW-0812">Transmembrane</keyword>
<dbReference type="EMBL" id="AP013068">
    <property type="protein sequence ID" value="BAN50806.1"/>
    <property type="molecule type" value="Genomic_DNA"/>
</dbReference>
<dbReference type="KEGG" id="pre:PCA10_50740"/>
<organism evidence="7 8">
    <name type="scientific">Metapseudomonas resinovorans NBRC 106553</name>
    <dbReference type="NCBI Taxonomy" id="1245471"/>
    <lineage>
        <taxon>Bacteria</taxon>
        <taxon>Pseudomonadati</taxon>
        <taxon>Pseudomonadota</taxon>
        <taxon>Gammaproteobacteria</taxon>
        <taxon>Pseudomonadales</taxon>
        <taxon>Pseudomonadaceae</taxon>
        <taxon>Metapseudomonas</taxon>
    </lineage>
</organism>
<dbReference type="Pfam" id="PF00990">
    <property type="entry name" value="GGDEF"/>
    <property type="match status" value="1"/>
</dbReference>
<sequence>MTNADLPHTPECFSLWREVQDTRTRTRLGGFYYLLAWLLCWLFSAAPMAHLTLGLAGGALFTLLLAARLLHRPPEPDSEAELQRWLDRHWGIILLSSFCWGMTHAWVLLADGFEPARLIATLATVGFGTAMAFNFAMRRRRAVLAILLLYVPGLAALALSEGGSRAELVTLVFYLSYLLLALNRSHREYANMIALELQLLEQRQRMDTLSRTDGLTLLGNRYQFNNLFPAMCASAQRHGSELSLLLMDIDFFKRINDEHGHSTGDACLRAFGERMREFFRRDSDALLRLGGEEFGVLMPDTGMEQARQLAEQFREDLANRGFLLGDQHLPITASLGLGCFAEGDQGSAETFFKRVDDALYRAKAKGRDRLELAQG</sequence>
<comment type="cofactor">
    <cofactor evidence="1">
        <name>Mg(2+)</name>
        <dbReference type="ChEBI" id="CHEBI:18420"/>
    </cofactor>
</comment>
<dbReference type="CDD" id="cd01949">
    <property type="entry name" value="GGDEF"/>
    <property type="match status" value="1"/>
</dbReference>
<dbReference type="PANTHER" id="PTHR45138">
    <property type="entry name" value="REGULATORY COMPONENTS OF SENSORY TRANSDUCTION SYSTEM"/>
    <property type="match status" value="1"/>
</dbReference>
<keyword evidence="5" id="KW-0472">Membrane</keyword>
<evidence type="ECO:0000256" key="1">
    <source>
        <dbReference type="ARBA" id="ARBA00001946"/>
    </source>
</evidence>
<protein>
    <recommendedName>
        <fullName evidence="3">diguanylate cyclase</fullName>
        <ecNumber evidence="3">2.7.7.65</ecNumber>
    </recommendedName>
</protein>
<keyword evidence="8" id="KW-1185">Reference proteome</keyword>
<evidence type="ECO:0000256" key="3">
    <source>
        <dbReference type="ARBA" id="ARBA00012528"/>
    </source>
</evidence>
<dbReference type="AlphaFoldDB" id="S6B0P6"/>
<dbReference type="Proteomes" id="UP000015503">
    <property type="component" value="Chromosome"/>
</dbReference>